<evidence type="ECO:0000259" key="2">
    <source>
        <dbReference type="PROSITE" id="PS50206"/>
    </source>
</evidence>
<protein>
    <submittedName>
        <fullName evidence="4">Uncharacterized protein</fullName>
    </submittedName>
</protein>
<feature type="domain" description="USP" evidence="3">
    <location>
        <begin position="561"/>
        <end position="936"/>
    </location>
</feature>
<feature type="compositionally biased region" description="Polar residues" evidence="1">
    <location>
        <begin position="212"/>
        <end position="227"/>
    </location>
</feature>
<comment type="caution">
    <text evidence="4">The sequence shown here is derived from an EMBL/GenBank/DDBJ whole genome shotgun (WGS) entry which is preliminary data.</text>
</comment>
<dbReference type="InterPro" id="IPR001763">
    <property type="entry name" value="Rhodanese-like_dom"/>
</dbReference>
<feature type="region of interest" description="Disordered" evidence="1">
    <location>
        <begin position="468"/>
        <end position="530"/>
    </location>
</feature>
<dbReference type="InterPro" id="IPR001394">
    <property type="entry name" value="Peptidase_C19_UCH"/>
</dbReference>
<dbReference type="GO" id="GO:0005634">
    <property type="term" value="C:nucleus"/>
    <property type="evidence" value="ECO:0007669"/>
    <property type="project" value="TreeGrafter"/>
</dbReference>
<accession>A0AAE8N3T9</accession>
<dbReference type="Pfam" id="PF00581">
    <property type="entry name" value="Rhodanese"/>
    <property type="match status" value="1"/>
</dbReference>
<dbReference type="InterPro" id="IPR036873">
    <property type="entry name" value="Rhodanese-like_dom_sf"/>
</dbReference>
<feature type="compositionally biased region" description="Pro residues" evidence="1">
    <location>
        <begin position="25"/>
        <end position="37"/>
    </location>
</feature>
<dbReference type="EMBL" id="ONZQ02000011">
    <property type="protein sequence ID" value="SPO04974.1"/>
    <property type="molecule type" value="Genomic_DNA"/>
</dbReference>
<dbReference type="SUPFAM" id="SSF52821">
    <property type="entry name" value="Rhodanese/Cell cycle control phosphatase"/>
    <property type="match status" value="1"/>
</dbReference>
<dbReference type="SUPFAM" id="SSF54001">
    <property type="entry name" value="Cysteine proteinases"/>
    <property type="match status" value="1"/>
</dbReference>
<evidence type="ECO:0000313" key="4">
    <source>
        <dbReference type="EMBL" id="SPO04974.1"/>
    </source>
</evidence>
<feature type="compositionally biased region" description="Pro residues" evidence="1">
    <location>
        <begin position="508"/>
        <end position="519"/>
    </location>
</feature>
<feature type="region of interest" description="Disordered" evidence="1">
    <location>
        <begin position="386"/>
        <end position="430"/>
    </location>
</feature>
<feature type="compositionally biased region" description="Low complexity" evidence="1">
    <location>
        <begin position="473"/>
        <end position="492"/>
    </location>
</feature>
<dbReference type="Gene3D" id="3.40.250.10">
    <property type="entry name" value="Rhodanese-like domain"/>
    <property type="match status" value="1"/>
</dbReference>
<dbReference type="GO" id="GO:0004843">
    <property type="term" value="F:cysteine-type deubiquitinase activity"/>
    <property type="evidence" value="ECO:0007669"/>
    <property type="project" value="InterPro"/>
</dbReference>
<keyword evidence="5" id="KW-1185">Reference proteome</keyword>
<dbReference type="GO" id="GO:0005829">
    <property type="term" value="C:cytosol"/>
    <property type="evidence" value="ECO:0007669"/>
    <property type="project" value="TreeGrafter"/>
</dbReference>
<dbReference type="InterPro" id="IPR038765">
    <property type="entry name" value="Papain-like_cys_pep_sf"/>
</dbReference>
<feature type="compositionally biased region" description="Basic and acidic residues" evidence="1">
    <location>
        <begin position="495"/>
        <end position="504"/>
    </location>
</feature>
<dbReference type="InterPro" id="IPR028889">
    <property type="entry name" value="USP"/>
</dbReference>
<feature type="compositionally biased region" description="Polar residues" evidence="1">
    <location>
        <begin position="386"/>
        <end position="397"/>
    </location>
</feature>
<gene>
    <name evidence="4" type="ORF">DNG_07659</name>
</gene>
<feature type="region of interest" description="Disordered" evidence="1">
    <location>
        <begin position="138"/>
        <end position="230"/>
    </location>
</feature>
<dbReference type="SMART" id="SM00450">
    <property type="entry name" value="RHOD"/>
    <property type="match status" value="1"/>
</dbReference>
<name>A0AAE8N3T9_9PEZI</name>
<dbReference type="Pfam" id="PF00443">
    <property type="entry name" value="UCH"/>
    <property type="match status" value="1"/>
</dbReference>
<dbReference type="Proteomes" id="UP001187682">
    <property type="component" value="Unassembled WGS sequence"/>
</dbReference>
<dbReference type="GO" id="GO:0016579">
    <property type="term" value="P:protein deubiquitination"/>
    <property type="evidence" value="ECO:0007669"/>
    <property type="project" value="InterPro"/>
</dbReference>
<dbReference type="InterPro" id="IPR050164">
    <property type="entry name" value="Peptidase_C19"/>
</dbReference>
<evidence type="ECO:0000259" key="3">
    <source>
        <dbReference type="PROSITE" id="PS50235"/>
    </source>
</evidence>
<dbReference type="PANTHER" id="PTHR24006">
    <property type="entry name" value="UBIQUITIN CARBOXYL-TERMINAL HYDROLASE"/>
    <property type="match status" value="1"/>
</dbReference>
<sequence length="955" mass="105753">MSLVTTSVNGVAAGGKTRLTGGNPSPAPAKSPRPPMPHISDLTSVSAGVDPNLPIRKLLEEGHGCMRQAETFRNFGRPDVALQEYIRCSIIVVEIIPHHKERVSLRDDRGGLGRLYEALKVKVHNASPDFERIKEEIKKDNERTGVQPSNKTTQGQAPGHARAKPSVDNNIPRSPVPSNGGIPNNLAEANGRPPRASPPKAKPVIHPKPQSLHGNSVKPSQAGSRATTDVRDLNARSLPPIPPGDSLTPEQLADLMKTRSSSILMIDVRPRVDFEEGHILSQTTICIEPSVLLRDNISADNIAESNILAPSQEQQQFERRDKFEVVVLYDQDSQSIPSRPVDEAGTALMSLRRALLHFSYGRELKNPPKLLKGGLDAWVDFMGPQSLGTTSSRSQTPLPRPGSTGAQDALVRSTRGARRQPEQGYVSLKPEEVKKWEETVRRDDMDVSQSPNFVRSTEEFFRRFPPVGDELESMTSPMSPSSSRPSSPPSQSWRETGHDAHHSYNDLPSPPTRPAPAVPRPSYSGLGQRYDGGAYMAQSEQPDGLQLQPPAGASGAGTHFTGLINATSTWCYANSTLQALRMTDGFGQEVAQFKKVNNWPPPRGTPSPQLMMNILANLFQWMALGCFKAMRAQTLMEYSYHKTKGKQARFGGRGREDAGQQDAEEYLHFLFMELAQETNRVVKEAVNWQQRPTGMQTAVEFWREYTKSSKSIIDRYFAGVEVTIYTCLTCNTASRTANETLLHSLTMKPDRVPLDELIKEDAAGRSEPGYACEKCKSNQPATVVARFARMPDILVITLKRFHASMKGNEPIYFKNMQSVDFDVDDINFESMFLQPHERGFREGETAPAGGNFAPARYQCYGIVMHRGAGSINQGHYYSYVRALGVGKDREKIWYKCNDDVVSRVRIGGSGPLKDVSSDVFTNQDQSVPYVLYFRRKGWTGRARGPAMQETSQRGD</sequence>
<dbReference type="PANTHER" id="PTHR24006:SF905">
    <property type="entry name" value="UBIQUITIN CARBOXYL-TERMINAL HYDROLASE 1"/>
    <property type="match status" value="1"/>
</dbReference>
<dbReference type="Gene3D" id="1.20.58.80">
    <property type="entry name" value="Phosphotransferase system, lactose/cellobiose-type IIA subunit"/>
    <property type="match status" value="1"/>
</dbReference>
<reference evidence="4" key="1">
    <citation type="submission" date="2018-03" db="EMBL/GenBank/DDBJ databases">
        <authorList>
            <person name="Guldener U."/>
        </authorList>
    </citation>
    <scope>NUCLEOTIDE SEQUENCE</scope>
</reference>
<proteinExistence type="predicted"/>
<feature type="region of interest" description="Disordered" evidence="1">
    <location>
        <begin position="1"/>
        <end position="48"/>
    </location>
</feature>
<dbReference type="PROSITE" id="PS50235">
    <property type="entry name" value="USP_3"/>
    <property type="match status" value="1"/>
</dbReference>
<feature type="compositionally biased region" description="Polar residues" evidence="1">
    <location>
        <begin position="144"/>
        <end position="156"/>
    </location>
</feature>
<evidence type="ECO:0000313" key="5">
    <source>
        <dbReference type="Proteomes" id="UP001187682"/>
    </source>
</evidence>
<organism evidence="4 5">
    <name type="scientific">Cephalotrichum gorgonifer</name>
    <dbReference type="NCBI Taxonomy" id="2041049"/>
    <lineage>
        <taxon>Eukaryota</taxon>
        <taxon>Fungi</taxon>
        <taxon>Dikarya</taxon>
        <taxon>Ascomycota</taxon>
        <taxon>Pezizomycotina</taxon>
        <taxon>Sordariomycetes</taxon>
        <taxon>Hypocreomycetidae</taxon>
        <taxon>Microascales</taxon>
        <taxon>Microascaceae</taxon>
        <taxon>Cephalotrichum</taxon>
    </lineage>
</organism>
<evidence type="ECO:0000256" key="1">
    <source>
        <dbReference type="SAM" id="MobiDB-lite"/>
    </source>
</evidence>
<dbReference type="Gene3D" id="3.90.70.10">
    <property type="entry name" value="Cysteine proteinases"/>
    <property type="match status" value="1"/>
</dbReference>
<feature type="domain" description="Rhodanese" evidence="2">
    <location>
        <begin position="259"/>
        <end position="387"/>
    </location>
</feature>
<dbReference type="PROSITE" id="PS50206">
    <property type="entry name" value="RHODANESE_3"/>
    <property type="match status" value="1"/>
</dbReference>
<dbReference type="CDD" id="cd02257">
    <property type="entry name" value="Peptidase_C19"/>
    <property type="match status" value="1"/>
</dbReference>
<dbReference type="AlphaFoldDB" id="A0AAE8N3T9"/>